<keyword evidence="2" id="KW-1185">Reference proteome</keyword>
<evidence type="ECO:0000313" key="1">
    <source>
        <dbReference type="EMBL" id="OFE14129.1"/>
    </source>
</evidence>
<dbReference type="Gene3D" id="3.40.50.300">
    <property type="entry name" value="P-loop containing nucleotide triphosphate hydrolases"/>
    <property type="match status" value="1"/>
</dbReference>
<protein>
    <recommendedName>
        <fullName evidence="3">Sulfotransferase family protein</fullName>
    </recommendedName>
</protein>
<gene>
    <name evidence="1" type="ORF">PHACT_12045</name>
</gene>
<accession>A0A1E8CNT6</accession>
<dbReference type="SUPFAM" id="SSF52540">
    <property type="entry name" value="P-loop containing nucleoside triphosphate hydrolases"/>
    <property type="match status" value="1"/>
</dbReference>
<evidence type="ECO:0008006" key="3">
    <source>
        <dbReference type="Google" id="ProtNLM"/>
    </source>
</evidence>
<dbReference type="AlphaFoldDB" id="A0A1E8CNT6"/>
<reference evidence="2" key="1">
    <citation type="submission" date="2016-07" db="EMBL/GenBank/DDBJ databases">
        <authorList>
            <person name="Florea S."/>
            <person name="Webb J.S."/>
            <person name="Jaromczyk J."/>
            <person name="Schardl C.L."/>
        </authorList>
    </citation>
    <scope>NUCLEOTIDE SEQUENCE [LARGE SCALE GENOMIC DNA]</scope>
    <source>
        <strain evidence="2">KCTC 42131</strain>
    </source>
</reference>
<dbReference type="EMBL" id="MASR01000001">
    <property type="protein sequence ID" value="OFE14129.1"/>
    <property type="molecule type" value="Genomic_DNA"/>
</dbReference>
<evidence type="ECO:0000313" key="2">
    <source>
        <dbReference type="Proteomes" id="UP000175669"/>
    </source>
</evidence>
<organism evidence="1 2">
    <name type="scientific">Pseudohongiella acticola</name>
    <dbReference type="NCBI Taxonomy" id="1524254"/>
    <lineage>
        <taxon>Bacteria</taxon>
        <taxon>Pseudomonadati</taxon>
        <taxon>Pseudomonadota</taxon>
        <taxon>Gammaproteobacteria</taxon>
        <taxon>Pseudomonadales</taxon>
        <taxon>Pseudohongiellaceae</taxon>
        <taxon>Pseudohongiella</taxon>
    </lineage>
</organism>
<sequence>MHRSGTSFVTGSLQSAGASLYRFHSHNPFNLKGNRENPDVVALNDDVLHANGGSWDQPPSKVNWHPEHDQRAIEILTALSAYPVWAFKDPRTLLTLEGWQRHAPDIRYVGIFRHPARVVRSLHSRDQTLSHEDGEQLWLAYNQRLLALRQRQEFPLLCFDVAPDILLQQLQRVCTGLGLDGDRATDFFEHTLINQSAGNDSSEQQVSEHSLALYAQLQGYCSLS</sequence>
<comment type="caution">
    <text evidence="1">The sequence shown here is derived from an EMBL/GenBank/DDBJ whole genome shotgun (WGS) entry which is preliminary data.</text>
</comment>
<proteinExistence type="predicted"/>
<name>A0A1E8CNT6_9GAMM</name>
<dbReference type="Proteomes" id="UP000175669">
    <property type="component" value="Unassembled WGS sequence"/>
</dbReference>
<dbReference type="InterPro" id="IPR027417">
    <property type="entry name" value="P-loop_NTPase"/>
</dbReference>
<dbReference type="STRING" id="1524254.PHACT_12045"/>